<comment type="caution">
    <text evidence="3">The sequence shown here is derived from an EMBL/GenBank/DDBJ whole genome shotgun (WGS) entry which is preliminary data.</text>
</comment>
<dbReference type="AlphaFoldDB" id="A0A444X270"/>
<proteinExistence type="predicted"/>
<organism evidence="3 4">
    <name type="scientific">Arachis hypogaea</name>
    <name type="common">Peanut</name>
    <dbReference type="NCBI Taxonomy" id="3818"/>
    <lineage>
        <taxon>Eukaryota</taxon>
        <taxon>Viridiplantae</taxon>
        <taxon>Streptophyta</taxon>
        <taxon>Embryophyta</taxon>
        <taxon>Tracheophyta</taxon>
        <taxon>Spermatophyta</taxon>
        <taxon>Magnoliopsida</taxon>
        <taxon>eudicotyledons</taxon>
        <taxon>Gunneridae</taxon>
        <taxon>Pentapetalae</taxon>
        <taxon>rosids</taxon>
        <taxon>fabids</taxon>
        <taxon>Fabales</taxon>
        <taxon>Fabaceae</taxon>
        <taxon>Papilionoideae</taxon>
        <taxon>50 kb inversion clade</taxon>
        <taxon>dalbergioids sensu lato</taxon>
        <taxon>Dalbergieae</taxon>
        <taxon>Pterocarpus clade</taxon>
        <taxon>Arachis</taxon>
    </lineage>
</organism>
<evidence type="ECO:0000256" key="1">
    <source>
        <dbReference type="SAM" id="MobiDB-lite"/>
    </source>
</evidence>
<keyword evidence="2" id="KW-0812">Transmembrane</keyword>
<protein>
    <submittedName>
        <fullName evidence="3">Uncharacterized protein</fullName>
    </submittedName>
</protein>
<feature type="transmembrane region" description="Helical" evidence="2">
    <location>
        <begin position="122"/>
        <end position="143"/>
    </location>
</feature>
<name>A0A444X270_ARAHY</name>
<feature type="compositionally biased region" description="Basic and acidic residues" evidence="1">
    <location>
        <begin position="30"/>
        <end position="43"/>
    </location>
</feature>
<evidence type="ECO:0000313" key="4">
    <source>
        <dbReference type="Proteomes" id="UP000289738"/>
    </source>
</evidence>
<reference evidence="3 4" key="1">
    <citation type="submission" date="2019-01" db="EMBL/GenBank/DDBJ databases">
        <title>Sequencing of cultivated peanut Arachis hypogaea provides insights into genome evolution and oil improvement.</title>
        <authorList>
            <person name="Chen X."/>
        </authorList>
    </citation>
    <scope>NUCLEOTIDE SEQUENCE [LARGE SCALE GENOMIC DNA]</scope>
    <source>
        <strain evidence="4">cv. Fuhuasheng</strain>
        <tissue evidence="3">Leaves</tissue>
    </source>
</reference>
<gene>
    <name evidence="3" type="ORF">Ahy_B10g102597</name>
</gene>
<dbReference type="EMBL" id="SDMP01000020">
    <property type="protein sequence ID" value="RYQ83770.1"/>
    <property type="molecule type" value="Genomic_DNA"/>
</dbReference>
<evidence type="ECO:0000313" key="3">
    <source>
        <dbReference type="EMBL" id="RYQ83770.1"/>
    </source>
</evidence>
<keyword evidence="2" id="KW-1133">Transmembrane helix</keyword>
<evidence type="ECO:0000256" key="2">
    <source>
        <dbReference type="SAM" id="Phobius"/>
    </source>
</evidence>
<sequence>MRARARDQRVRGGHRRNAAAAAAIAVVEEGVRRRERERRFADEMEREDEDATRERRRLFRRALSSLLGSIEAAAAARACRAPVLTFGFYDYFLRFIGAVFDAKGADAILSFEKFCCNLPRPLLQVPVSIGISFLNSILIHLLINWVD</sequence>
<accession>A0A444X270</accession>
<keyword evidence="4" id="KW-1185">Reference proteome</keyword>
<feature type="region of interest" description="Disordered" evidence="1">
    <location>
        <begin position="30"/>
        <end position="53"/>
    </location>
</feature>
<dbReference type="Proteomes" id="UP000289738">
    <property type="component" value="Chromosome B10"/>
</dbReference>
<keyword evidence="2" id="KW-0472">Membrane</keyword>